<sequence length="230" mass="25711">MNDRDESVEDLIASIDAEFELGDAQHIWLRPDSTVAELQERLDGLGMRRVALQAVRIAPYAGSDLFFVVTVEGEQVFEDSDPNLAWTTDSARNHEREGASAMVSARYDDRGLYAGFVDFVLDSNELNSRGLLSRDDGQGVLGILVPELEAVVPLTYASVISWRSRFDGTDNELVVRDGPAYRELMARFGDYYSSRPLDPARVEADIERIHAFMTRLAAGERIEPGEWHGE</sequence>
<accession>A0A9D1YZ50</accession>
<gene>
    <name evidence="1" type="ORF">H9830_10080</name>
</gene>
<evidence type="ECO:0000313" key="1">
    <source>
        <dbReference type="EMBL" id="HIY66611.1"/>
    </source>
</evidence>
<name>A0A9D1YZ50_9MICO</name>
<organism evidence="1 2">
    <name type="scientific">Candidatus Agrococcus pullicola</name>
    <dbReference type="NCBI Taxonomy" id="2838429"/>
    <lineage>
        <taxon>Bacteria</taxon>
        <taxon>Bacillati</taxon>
        <taxon>Actinomycetota</taxon>
        <taxon>Actinomycetes</taxon>
        <taxon>Micrococcales</taxon>
        <taxon>Microbacteriaceae</taxon>
        <taxon>Agrococcus</taxon>
    </lineage>
</organism>
<protein>
    <submittedName>
        <fullName evidence="1">Uncharacterized protein</fullName>
    </submittedName>
</protein>
<reference evidence="1" key="2">
    <citation type="submission" date="2021-04" db="EMBL/GenBank/DDBJ databases">
        <authorList>
            <person name="Gilroy R."/>
        </authorList>
    </citation>
    <scope>NUCLEOTIDE SEQUENCE</scope>
    <source>
        <strain evidence="1">ChiGjej1B1-98</strain>
    </source>
</reference>
<proteinExistence type="predicted"/>
<reference evidence="1" key="1">
    <citation type="journal article" date="2021" name="PeerJ">
        <title>Extensive microbial diversity within the chicken gut microbiome revealed by metagenomics and culture.</title>
        <authorList>
            <person name="Gilroy R."/>
            <person name="Ravi A."/>
            <person name="Getino M."/>
            <person name="Pursley I."/>
            <person name="Horton D.L."/>
            <person name="Alikhan N.F."/>
            <person name="Baker D."/>
            <person name="Gharbi K."/>
            <person name="Hall N."/>
            <person name="Watson M."/>
            <person name="Adriaenssens E.M."/>
            <person name="Foster-Nyarko E."/>
            <person name="Jarju S."/>
            <person name="Secka A."/>
            <person name="Antonio M."/>
            <person name="Oren A."/>
            <person name="Chaudhuri R.R."/>
            <person name="La Ragione R."/>
            <person name="Hildebrand F."/>
            <person name="Pallen M.J."/>
        </authorList>
    </citation>
    <scope>NUCLEOTIDE SEQUENCE</scope>
    <source>
        <strain evidence="1">ChiGjej1B1-98</strain>
    </source>
</reference>
<comment type="caution">
    <text evidence="1">The sequence shown here is derived from an EMBL/GenBank/DDBJ whole genome shotgun (WGS) entry which is preliminary data.</text>
</comment>
<dbReference type="EMBL" id="DXDC01000309">
    <property type="protein sequence ID" value="HIY66611.1"/>
    <property type="molecule type" value="Genomic_DNA"/>
</dbReference>
<dbReference type="Proteomes" id="UP000824005">
    <property type="component" value="Unassembled WGS sequence"/>
</dbReference>
<dbReference type="AlphaFoldDB" id="A0A9D1YZ50"/>
<evidence type="ECO:0000313" key="2">
    <source>
        <dbReference type="Proteomes" id="UP000824005"/>
    </source>
</evidence>